<feature type="transmembrane region" description="Helical" evidence="18">
    <location>
        <begin position="6"/>
        <end position="24"/>
    </location>
</feature>
<feature type="binding site" evidence="13">
    <location>
        <position position="195"/>
    </location>
    <ligand>
        <name>sn-glycerol 3-phosphate</name>
        <dbReference type="ChEBI" id="CHEBI:57597"/>
    </ligand>
</feature>
<dbReference type="Gene3D" id="3.40.50.720">
    <property type="entry name" value="NAD(P)-binding Rossmann-like Domain"/>
    <property type="match status" value="1"/>
</dbReference>
<keyword evidence="3 13" id="KW-0521">NADP</keyword>
<dbReference type="RefSeq" id="WP_197094865.1">
    <property type="nucleotide sequence ID" value="NZ_LR217705.1"/>
</dbReference>
<accession>A0A451D2V8</accession>
<feature type="binding site" evidence="13">
    <location>
        <position position="15"/>
    </location>
    <ligand>
        <name>NADPH</name>
        <dbReference type="ChEBI" id="CHEBI:57783"/>
    </ligand>
</feature>
<dbReference type="InterPro" id="IPR006168">
    <property type="entry name" value="G3P_DH_NAD-dep"/>
</dbReference>
<evidence type="ECO:0000256" key="15">
    <source>
        <dbReference type="PIRSR" id="PIRSR000114-2"/>
    </source>
</evidence>
<dbReference type="UniPathway" id="UPA00940"/>
<dbReference type="Gene3D" id="1.10.1040.10">
    <property type="entry name" value="N-(1-d-carboxylethyl)-l-norvaline Dehydrogenase, domain 2"/>
    <property type="match status" value="1"/>
</dbReference>
<feature type="binding site" evidence="15">
    <location>
        <begin position="259"/>
        <end position="260"/>
    </location>
    <ligand>
        <name>substrate</name>
    </ligand>
</feature>
<dbReference type="PANTHER" id="PTHR11728:SF1">
    <property type="entry name" value="GLYCEROL-3-PHOSPHATE DEHYDROGENASE [NAD(+)] 2, CHLOROPLASTIC"/>
    <property type="match status" value="1"/>
</dbReference>
<feature type="binding site" evidence="13">
    <location>
        <position position="139"/>
    </location>
    <ligand>
        <name>sn-glycerol 3-phosphate</name>
        <dbReference type="ChEBI" id="CHEBI:57597"/>
    </ligand>
</feature>
<gene>
    <name evidence="13 21" type="primary">gpsA</name>
    <name evidence="21" type="ORF">ERCISPPS3390_046</name>
</gene>
<keyword evidence="5 13" id="KW-0520">NAD</keyword>
<feature type="binding site" evidence="15">
    <location>
        <position position="110"/>
    </location>
    <ligand>
        <name>substrate</name>
    </ligand>
</feature>
<dbReference type="FunFam" id="3.40.50.720:FF:000019">
    <property type="entry name" value="Glycerol-3-phosphate dehydrogenase [NAD(P)+]"/>
    <property type="match status" value="1"/>
</dbReference>
<feature type="binding site" evidence="13">
    <location>
        <position position="260"/>
    </location>
    <ligand>
        <name>sn-glycerol 3-phosphate</name>
        <dbReference type="ChEBI" id="CHEBI:57597"/>
    </ligand>
</feature>
<feature type="binding site" evidence="13">
    <location>
        <position position="36"/>
    </location>
    <ligand>
        <name>NADPH</name>
        <dbReference type="ChEBI" id="CHEBI:57783"/>
    </ligand>
</feature>
<keyword evidence="18" id="KW-0472">Membrane</keyword>
<sequence length="339" mass="36941">MKKSDSIMSIIGAGSYGTALAIMLSRSGRQVMLWGHNPYHQAQLKTYRYHHNILPKVPFPDTLIIKTNLAKTIAASRNLLLVVPSYVFGDMLQQIKPHLRTDSRLTWATKGLEKHTGRLLQEVASEILGKHIPLAVISGPTFANEVAIGAPTAITLAATDKKFAVELQKLLHYKTKFRVYNNPDMIGVQLGGVAKNIIAIGAGISDGIGFGANTRAALITRGLAEISRLGTALNANPATFTGMSGLGDLVLTCTDNRSRNRRFGVLIGKGYNVHHAKKIIGQVIEGWCNTKEIKMLAMRYSVNMPITEEIYQVIYCGKNVIDAAESLLSSSSKEEINSN</sequence>
<evidence type="ECO:0000256" key="9">
    <source>
        <dbReference type="ARBA" id="ARBA00052716"/>
    </source>
</evidence>
<evidence type="ECO:0000256" key="12">
    <source>
        <dbReference type="ARBA" id="ARBA00080511"/>
    </source>
</evidence>
<comment type="function">
    <text evidence="13">Catalyzes the reduction of the glycolytic intermediate dihydroxyacetone phosphate (DHAP) to sn-glycerol 3-phosphate (G3P), the key precursor for phospholipid synthesis.</text>
</comment>
<feature type="binding site" evidence="13">
    <location>
        <position position="110"/>
    </location>
    <ligand>
        <name>NADPH</name>
        <dbReference type="ChEBI" id="CHEBI:57783"/>
    </ligand>
</feature>
<protein>
    <recommendedName>
        <fullName evidence="11 13">Glycerol-3-phosphate dehydrogenase [NAD(P)+]</fullName>
        <ecNumber evidence="10 13">1.1.1.94</ecNumber>
    </recommendedName>
    <alternativeName>
        <fullName evidence="13">NAD(P)(+)-dependent glycerol-3-phosphate dehydrogenase</fullName>
    </alternativeName>
    <alternativeName>
        <fullName evidence="12 13">NAD(P)H-dependent dihydroxyacetone-phosphate reductase</fullName>
    </alternativeName>
</protein>
<dbReference type="InterPro" id="IPR011128">
    <property type="entry name" value="G3P_DH_NAD-dep_N"/>
</dbReference>
<evidence type="ECO:0000256" key="11">
    <source>
        <dbReference type="ARBA" id="ARBA00069372"/>
    </source>
</evidence>
<comment type="similarity">
    <text evidence="1 13 17">Belongs to the NAD-dependent glycerol-3-phosphate dehydrogenase family.</text>
</comment>
<dbReference type="AlphaFoldDB" id="A0A451D2V8"/>
<evidence type="ECO:0000256" key="4">
    <source>
        <dbReference type="ARBA" id="ARBA00023002"/>
    </source>
</evidence>
<dbReference type="GO" id="GO:0141152">
    <property type="term" value="F:glycerol-3-phosphate dehydrogenase (NAD+) activity"/>
    <property type="evidence" value="ECO:0007669"/>
    <property type="project" value="RHEA"/>
</dbReference>
<dbReference type="PANTHER" id="PTHR11728">
    <property type="entry name" value="GLYCEROL-3-PHOSPHATE DEHYDROGENASE"/>
    <property type="match status" value="1"/>
</dbReference>
<feature type="binding site" evidence="13">
    <location>
        <position position="285"/>
    </location>
    <ligand>
        <name>NADPH</name>
        <dbReference type="ChEBI" id="CHEBI:57783"/>
    </ligand>
</feature>
<feature type="binding site" evidence="13">
    <location>
        <position position="141"/>
    </location>
    <ligand>
        <name>sn-glycerol 3-phosphate</name>
        <dbReference type="ChEBI" id="CHEBI:57597"/>
    </ligand>
</feature>
<dbReference type="GO" id="GO:0046167">
    <property type="term" value="P:glycerol-3-phosphate biosynthetic process"/>
    <property type="evidence" value="ECO:0007669"/>
    <property type="project" value="UniProtKB-UniRule"/>
</dbReference>
<dbReference type="NCBIfam" id="NF000942">
    <property type="entry name" value="PRK00094.1-4"/>
    <property type="match status" value="1"/>
</dbReference>
<dbReference type="NCBIfam" id="NF000939">
    <property type="entry name" value="PRK00094.1-1"/>
    <property type="match status" value="1"/>
</dbReference>
<feature type="binding site" evidence="13">
    <location>
        <position position="283"/>
    </location>
    <ligand>
        <name>NADPH</name>
        <dbReference type="ChEBI" id="CHEBI:57783"/>
    </ligand>
</feature>
<dbReference type="GO" id="GO:0051287">
    <property type="term" value="F:NAD binding"/>
    <property type="evidence" value="ECO:0007669"/>
    <property type="project" value="InterPro"/>
</dbReference>
<keyword evidence="13" id="KW-0963">Cytoplasm</keyword>
<evidence type="ECO:0000313" key="21">
    <source>
        <dbReference type="EMBL" id="VFP79996.1"/>
    </source>
</evidence>
<keyword evidence="6 13" id="KW-0443">Lipid metabolism</keyword>
<dbReference type="SUPFAM" id="SSF48179">
    <property type="entry name" value="6-phosphogluconate dehydrogenase C-terminal domain-like"/>
    <property type="match status" value="1"/>
</dbReference>
<dbReference type="PROSITE" id="PS00957">
    <property type="entry name" value="NAD_G3PDH"/>
    <property type="match status" value="1"/>
</dbReference>
<dbReference type="Pfam" id="PF01210">
    <property type="entry name" value="NAD_Gly3P_dh_N"/>
    <property type="match status" value="1"/>
</dbReference>
<feature type="binding site" evidence="13">
    <location>
        <position position="143"/>
    </location>
    <ligand>
        <name>NADPH</name>
        <dbReference type="ChEBI" id="CHEBI:57783"/>
    </ligand>
</feature>
<evidence type="ECO:0000256" key="3">
    <source>
        <dbReference type="ARBA" id="ARBA00022857"/>
    </source>
</evidence>
<feature type="binding site" evidence="13">
    <location>
        <position position="248"/>
    </location>
    <ligand>
        <name>sn-glycerol 3-phosphate</name>
        <dbReference type="ChEBI" id="CHEBI:57597"/>
    </ligand>
</feature>
<feature type="binding site" evidence="13">
    <location>
        <position position="110"/>
    </location>
    <ligand>
        <name>sn-glycerol 3-phosphate</name>
        <dbReference type="ChEBI" id="CHEBI:57597"/>
    </ligand>
</feature>
<dbReference type="InterPro" id="IPR008927">
    <property type="entry name" value="6-PGluconate_DH-like_C_sf"/>
</dbReference>
<evidence type="ECO:0000256" key="7">
    <source>
        <dbReference type="ARBA" id="ARBA00023209"/>
    </source>
</evidence>
<evidence type="ECO:0000313" key="22">
    <source>
        <dbReference type="Proteomes" id="UP000294338"/>
    </source>
</evidence>
<reference evidence="21 22" key="1">
    <citation type="submission" date="2019-02" db="EMBL/GenBank/DDBJ databases">
        <authorList>
            <person name="Manzano-Marin A."/>
            <person name="Manzano-Marin A."/>
        </authorList>
    </citation>
    <scope>NUCLEOTIDE SEQUENCE [LARGE SCALE GENOMIC DNA]</scope>
    <source>
        <strain evidence="21 22">ErCisplendens/pseudotsugae</strain>
    </source>
</reference>
<dbReference type="PRINTS" id="PR00077">
    <property type="entry name" value="GPDHDRGNASE"/>
</dbReference>
<organism evidence="21 22">
    <name type="scientific">Candidatus Erwinia haradaeae</name>
    <dbReference type="NCBI Taxonomy" id="1922217"/>
    <lineage>
        <taxon>Bacteria</taxon>
        <taxon>Pseudomonadati</taxon>
        <taxon>Pseudomonadota</taxon>
        <taxon>Gammaproteobacteria</taxon>
        <taxon>Enterobacterales</taxon>
        <taxon>Erwiniaceae</taxon>
        <taxon>Erwinia</taxon>
    </lineage>
</organism>
<dbReference type="NCBIfam" id="NF000940">
    <property type="entry name" value="PRK00094.1-2"/>
    <property type="match status" value="1"/>
</dbReference>
<feature type="binding site" evidence="13">
    <location>
        <position position="259"/>
    </location>
    <ligand>
        <name>NADPH</name>
        <dbReference type="ChEBI" id="CHEBI:57783"/>
    </ligand>
</feature>
<dbReference type="EC" id="1.1.1.94" evidence="10 13"/>
<feature type="binding site" evidence="13">
    <location>
        <position position="16"/>
    </location>
    <ligand>
        <name>NADPH</name>
        <dbReference type="ChEBI" id="CHEBI:57783"/>
    </ligand>
</feature>
<evidence type="ECO:0000256" key="17">
    <source>
        <dbReference type="RuleBase" id="RU000437"/>
    </source>
</evidence>
<feature type="binding site" evidence="16">
    <location>
        <begin position="12"/>
        <end position="17"/>
    </location>
    <ligand>
        <name>NAD(+)</name>
        <dbReference type="ChEBI" id="CHEBI:57540"/>
    </ligand>
</feature>
<evidence type="ECO:0000256" key="16">
    <source>
        <dbReference type="PIRSR" id="PIRSR000114-3"/>
    </source>
</evidence>
<evidence type="ECO:0000256" key="5">
    <source>
        <dbReference type="ARBA" id="ARBA00023027"/>
    </source>
</evidence>
<feature type="active site" description="Proton acceptor" evidence="13 14">
    <location>
        <position position="195"/>
    </location>
</feature>
<dbReference type="InterPro" id="IPR006109">
    <property type="entry name" value="G3P_DH_NAD-dep_C"/>
</dbReference>
<keyword evidence="13" id="KW-0547">Nucleotide-binding</keyword>
<keyword evidence="18" id="KW-1133">Transmembrane helix</keyword>
<dbReference type="GO" id="GO:0046474">
    <property type="term" value="P:glycerophospholipid biosynthetic process"/>
    <property type="evidence" value="ECO:0007669"/>
    <property type="project" value="TreeGrafter"/>
</dbReference>
<evidence type="ECO:0000256" key="10">
    <source>
        <dbReference type="ARBA" id="ARBA00066687"/>
    </source>
</evidence>
<keyword evidence="4 13" id="KW-0560">Oxidoreductase</keyword>
<keyword evidence="2 13" id="KW-0444">Lipid biosynthesis</keyword>
<feature type="domain" description="Glycerol-3-phosphate dehydrogenase NAD-dependent N-terminal" evidence="19">
    <location>
        <begin position="9"/>
        <end position="164"/>
    </location>
</feature>
<dbReference type="Proteomes" id="UP000294338">
    <property type="component" value="Chromosome 1"/>
</dbReference>
<evidence type="ECO:0000256" key="2">
    <source>
        <dbReference type="ARBA" id="ARBA00022516"/>
    </source>
</evidence>
<feature type="binding site" evidence="13">
    <location>
        <position position="49"/>
    </location>
    <ligand>
        <name>NADPH</name>
        <dbReference type="ChEBI" id="CHEBI:57783"/>
    </ligand>
</feature>
<keyword evidence="18" id="KW-0812">Transmembrane</keyword>
<dbReference type="Pfam" id="PF07479">
    <property type="entry name" value="NAD_Gly3P_dh_C"/>
    <property type="match status" value="1"/>
</dbReference>
<comment type="catalytic activity">
    <reaction evidence="9">
        <text>sn-glycerol 3-phosphate + NADP(+) = dihydroxyacetone phosphate + NADPH + H(+)</text>
        <dbReference type="Rhea" id="RHEA:11096"/>
        <dbReference type="ChEBI" id="CHEBI:15378"/>
        <dbReference type="ChEBI" id="CHEBI:57597"/>
        <dbReference type="ChEBI" id="CHEBI:57642"/>
        <dbReference type="ChEBI" id="CHEBI:57783"/>
        <dbReference type="ChEBI" id="CHEBI:58349"/>
        <dbReference type="EC" id="1.1.1.94"/>
    </reaction>
    <physiologicalReaction direction="right-to-left" evidence="9">
        <dbReference type="Rhea" id="RHEA:11098"/>
    </physiologicalReaction>
</comment>
<evidence type="ECO:0000256" key="6">
    <source>
        <dbReference type="ARBA" id="ARBA00023098"/>
    </source>
</evidence>
<feature type="binding site" evidence="16">
    <location>
        <position position="143"/>
    </location>
    <ligand>
        <name>NAD(+)</name>
        <dbReference type="ChEBI" id="CHEBI:57540"/>
    </ligand>
</feature>
<comment type="catalytic activity">
    <reaction evidence="13">
        <text>sn-glycerol 3-phosphate + NAD(+) = dihydroxyacetone phosphate + NADH + H(+)</text>
        <dbReference type="Rhea" id="RHEA:11092"/>
        <dbReference type="ChEBI" id="CHEBI:15378"/>
        <dbReference type="ChEBI" id="CHEBI:57540"/>
        <dbReference type="ChEBI" id="CHEBI:57597"/>
        <dbReference type="ChEBI" id="CHEBI:57642"/>
        <dbReference type="ChEBI" id="CHEBI:57945"/>
        <dbReference type="EC" id="1.1.1.94"/>
    </reaction>
</comment>
<feature type="binding site" evidence="16">
    <location>
        <position position="259"/>
    </location>
    <ligand>
        <name>NAD(+)</name>
        <dbReference type="ChEBI" id="CHEBI:57540"/>
    </ligand>
</feature>
<evidence type="ECO:0000256" key="8">
    <source>
        <dbReference type="ARBA" id="ARBA00023264"/>
    </source>
</evidence>
<dbReference type="GO" id="GO:0046168">
    <property type="term" value="P:glycerol-3-phosphate catabolic process"/>
    <property type="evidence" value="ECO:0007669"/>
    <property type="project" value="InterPro"/>
</dbReference>
<dbReference type="GO" id="GO:0005829">
    <property type="term" value="C:cytosol"/>
    <property type="evidence" value="ECO:0007669"/>
    <property type="project" value="TreeGrafter"/>
</dbReference>
<dbReference type="EMBL" id="LR217705">
    <property type="protein sequence ID" value="VFP79996.1"/>
    <property type="molecule type" value="Genomic_DNA"/>
</dbReference>
<evidence type="ECO:0000259" key="20">
    <source>
        <dbReference type="Pfam" id="PF07479"/>
    </source>
</evidence>
<name>A0A451D2V8_9GAMM</name>
<dbReference type="GO" id="GO:0141153">
    <property type="term" value="F:glycerol-3-phosphate dehydrogenase (NADP+) activity"/>
    <property type="evidence" value="ECO:0007669"/>
    <property type="project" value="RHEA"/>
</dbReference>
<evidence type="ECO:0000256" key="13">
    <source>
        <dbReference type="HAMAP-Rule" id="MF_00394"/>
    </source>
</evidence>
<dbReference type="SUPFAM" id="SSF51735">
    <property type="entry name" value="NAD(P)-binding Rossmann-fold domains"/>
    <property type="match status" value="1"/>
</dbReference>
<dbReference type="InterPro" id="IPR013328">
    <property type="entry name" value="6PGD_dom2"/>
</dbReference>
<keyword evidence="8 13" id="KW-1208">Phospholipid metabolism</keyword>
<feature type="binding site" evidence="13">
    <location>
        <position position="259"/>
    </location>
    <ligand>
        <name>sn-glycerol 3-phosphate</name>
        <dbReference type="ChEBI" id="CHEBI:57597"/>
    </ligand>
</feature>
<evidence type="ECO:0000256" key="14">
    <source>
        <dbReference type="PIRSR" id="PIRSR000114-1"/>
    </source>
</evidence>
<feature type="binding site" evidence="13">
    <location>
        <position position="258"/>
    </location>
    <ligand>
        <name>sn-glycerol 3-phosphate</name>
        <dbReference type="ChEBI" id="CHEBI:57597"/>
    </ligand>
</feature>
<comment type="caution">
    <text evidence="13">Lacks conserved residue(s) required for the propagation of feature annotation.</text>
</comment>
<dbReference type="HAMAP" id="MF_00394">
    <property type="entry name" value="NAD_Glyc3P_dehydrog"/>
    <property type="match status" value="1"/>
</dbReference>
<proteinExistence type="inferred from homology"/>
<evidence type="ECO:0000259" key="19">
    <source>
        <dbReference type="Pfam" id="PF01210"/>
    </source>
</evidence>
<dbReference type="FunFam" id="1.10.1040.10:FF:000001">
    <property type="entry name" value="Glycerol-3-phosphate dehydrogenase [NAD(P)+]"/>
    <property type="match status" value="1"/>
</dbReference>
<evidence type="ECO:0000256" key="1">
    <source>
        <dbReference type="ARBA" id="ARBA00011009"/>
    </source>
</evidence>
<comment type="pathway">
    <text evidence="13">Membrane lipid metabolism; glycerophospholipid metabolism.</text>
</comment>
<dbReference type="PIRSF" id="PIRSF000114">
    <property type="entry name" value="Glycerol-3-P_dh"/>
    <property type="match status" value="1"/>
</dbReference>
<feature type="domain" description="Glycerol-3-phosphate dehydrogenase NAD-dependent C-terminal" evidence="20">
    <location>
        <begin position="184"/>
        <end position="324"/>
    </location>
</feature>
<evidence type="ECO:0000256" key="18">
    <source>
        <dbReference type="SAM" id="Phobius"/>
    </source>
</evidence>
<comment type="subcellular location">
    <subcellularLocation>
        <location evidence="13">Cytoplasm</location>
    </subcellularLocation>
</comment>
<keyword evidence="7 13" id="KW-0594">Phospholipid biosynthesis</keyword>
<dbReference type="InterPro" id="IPR036291">
    <property type="entry name" value="NAD(P)-bd_dom_sf"/>
</dbReference>
<dbReference type="GO" id="GO:0005975">
    <property type="term" value="P:carbohydrate metabolic process"/>
    <property type="evidence" value="ECO:0007669"/>
    <property type="project" value="InterPro"/>
</dbReference>